<dbReference type="Gene3D" id="2.30.330.10">
    <property type="entry name" value="SpoA-like"/>
    <property type="match status" value="1"/>
</dbReference>
<dbReference type="SUPFAM" id="SSF101801">
    <property type="entry name" value="Surface presentation of antigens (SPOA)"/>
    <property type="match status" value="1"/>
</dbReference>
<dbReference type="Pfam" id="PF01052">
    <property type="entry name" value="FliMN_C"/>
    <property type="match status" value="1"/>
</dbReference>
<evidence type="ECO:0000313" key="12">
    <source>
        <dbReference type="Proteomes" id="UP001232725"/>
    </source>
</evidence>
<evidence type="ECO:0000256" key="5">
    <source>
        <dbReference type="ARBA" id="ARBA00022475"/>
    </source>
</evidence>
<evidence type="ECO:0000259" key="10">
    <source>
        <dbReference type="Pfam" id="PF01052"/>
    </source>
</evidence>
<comment type="caution">
    <text evidence="11">The sequence shown here is derived from an EMBL/GenBank/DDBJ whole genome shotgun (WGS) entry which is preliminary data.</text>
</comment>
<feature type="domain" description="Flagellar motor switch protein FliN-like C-terminal" evidence="10">
    <location>
        <begin position="212"/>
        <end position="279"/>
    </location>
</feature>
<dbReference type="PANTHER" id="PTHR30034">
    <property type="entry name" value="FLAGELLAR MOTOR SWITCH PROTEIN FLIM"/>
    <property type="match status" value="1"/>
</dbReference>
<dbReference type="Pfam" id="PF02154">
    <property type="entry name" value="FliM"/>
    <property type="match status" value="1"/>
</dbReference>
<keyword evidence="9" id="KW-0975">Bacterial flagellum</keyword>
<dbReference type="CDD" id="cd17908">
    <property type="entry name" value="FliM"/>
    <property type="match status" value="1"/>
</dbReference>
<dbReference type="InterPro" id="IPR001689">
    <property type="entry name" value="Flag_FliM"/>
</dbReference>
<dbReference type="PANTHER" id="PTHR30034:SF6">
    <property type="entry name" value="YOP PROTEINS TRANSLOCATION PROTEIN Q"/>
    <property type="match status" value="1"/>
</dbReference>
<dbReference type="PIRSF" id="PIRSF002888">
    <property type="entry name" value="FliM"/>
    <property type="match status" value="1"/>
</dbReference>
<evidence type="ECO:0000256" key="3">
    <source>
        <dbReference type="ARBA" id="ARBA00011049"/>
    </source>
</evidence>
<keyword evidence="12" id="KW-1185">Reference proteome</keyword>
<evidence type="ECO:0000256" key="9">
    <source>
        <dbReference type="ARBA" id="ARBA00023143"/>
    </source>
</evidence>
<evidence type="ECO:0000256" key="7">
    <source>
        <dbReference type="ARBA" id="ARBA00022779"/>
    </source>
</evidence>
<comment type="similarity">
    <text evidence="3">Belongs to the FliM family.</text>
</comment>
<keyword evidence="6" id="KW-0145">Chemotaxis</keyword>
<evidence type="ECO:0000256" key="1">
    <source>
        <dbReference type="ARBA" id="ARBA00004117"/>
    </source>
</evidence>
<proteinExistence type="inferred from homology"/>
<protein>
    <recommendedName>
        <fullName evidence="4">Flagellar motor switch protein FliM</fullName>
    </recommendedName>
</protein>
<dbReference type="EMBL" id="JAVALS010000002">
    <property type="protein sequence ID" value="MDP5226332.1"/>
    <property type="molecule type" value="Genomic_DNA"/>
</dbReference>
<comment type="subcellular location">
    <subcellularLocation>
        <location evidence="1">Bacterial flagellum basal body</location>
    </subcellularLocation>
    <subcellularLocation>
        <location evidence="2">Cell membrane</location>
        <topology evidence="2">Peripheral membrane protein</topology>
    </subcellularLocation>
</comment>
<evidence type="ECO:0000256" key="8">
    <source>
        <dbReference type="ARBA" id="ARBA00023136"/>
    </source>
</evidence>
<evidence type="ECO:0000313" key="11">
    <source>
        <dbReference type="EMBL" id="MDP5226332.1"/>
    </source>
</evidence>
<evidence type="ECO:0000256" key="4">
    <source>
        <dbReference type="ARBA" id="ARBA00021898"/>
    </source>
</evidence>
<sequence>MIVEAYDFRRPTTLAREHSRVLEAGFESFSRQWGTQLTAKVRAKSTVTPESVVMQSYDEYVSTLPATTSMVLCALDGMGAKMVLQFPTPSALGWVARMLGGHSDKAGLERKFTPLEYALVKSLVGDGLEVLSYSLGGLLPGTARVEAIQYNSQFAQAAATTDLMVVVAFTVRVGESASAATLAIPADALLPQLGAVNPMASSANAAELVRAQLARVPLDVAVRLEPAAVTPAQVLNLKVGDTIALPHPEHHPFHVAVGGKNLAQAMVVRKGSRVAARIVITEENHP</sequence>
<accession>A0ABT9IL67</accession>
<dbReference type="InterPro" id="IPR036429">
    <property type="entry name" value="SpoA-like_sf"/>
</dbReference>
<keyword evidence="7" id="KW-0283">Flagellar rotation</keyword>
<keyword evidence="11" id="KW-0969">Cilium</keyword>
<reference evidence="11 12" key="1">
    <citation type="submission" date="2023-08" db="EMBL/GenBank/DDBJ databases">
        <title>Arthrobacter horti sp. nov., isolated from forest soil.</title>
        <authorList>
            <person name="Park M."/>
        </authorList>
    </citation>
    <scope>NUCLEOTIDE SEQUENCE [LARGE SCALE GENOMIC DNA]</scope>
    <source>
        <strain evidence="11 12">YJM1</strain>
    </source>
</reference>
<name>A0ABT9IL67_9MICC</name>
<keyword evidence="8" id="KW-0472">Membrane</keyword>
<keyword evidence="11" id="KW-0966">Cell projection</keyword>
<organism evidence="11 12">
    <name type="scientific">Arthrobacter horti</name>
    <dbReference type="NCBI Taxonomy" id="3068273"/>
    <lineage>
        <taxon>Bacteria</taxon>
        <taxon>Bacillati</taxon>
        <taxon>Actinomycetota</taxon>
        <taxon>Actinomycetes</taxon>
        <taxon>Micrococcales</taxon>
        <taxon>Micrococcaceae</taxon>
        <taxon>Arthrobacter</taxon>
    </lineage>
</organism>
<keyword evidence="5" id="KW-1003">Cell membrane</keyword>
<evidence type="ECO:0000256" key="2">
    <source>
        <dbReference type="ARBA" id="ARBA00004202"/>
    </source>
</evidence>
<gene>
    <name evidence="11" type="ORF">Q9R02_04085</name>
</gene>
<dbReference type="InterPro" id="IPR028976">
    <property type="entry name" value="CheC-like_sf"/>
</dbReference>
<dbReference type="InterPro" id="IPR001543">
    <property type="entry name" value="FliN-like_C"/>
</dbReference>
<dbReference type="Proteomes" id="UP001232725">
    <property type="component" value="Unassembled WGS sequence"/>
</dbReference>
<dbReference type="Gene3D" id="3.40.1550.10">
    <property type="entry name" value="CheC-like"/>
    <property type="match status" value="1"/>
</dbReference>
<keyword evidence="11" id="KW-0282">Flagellum</keyword>
<evidence type="ECO:0000256" key="6">
    <source>
        <dbReference type="ARBA" id="ARBA00022500"/>
    </source>
</evidence>